<keyword evidence="5" id="KW-1003">Cell membrane</keyword>
<evidence type="ECO:0000259" key="18">
    <source>
        <dbReference type="Pfam" id="PF02706"/>
    </source>
</evidence>
<feature type="domain" description="Tyrosine-protein kinase G-rich" evidence="20">
    <location>
        <begin position="445"/>
        <end position="512"/>
    </location>
</feature>
<dbReference type="NCBIfam" id="TIGR01007">
    <property type="entry name" value="eps_fam"/>
    <property type="match status" value="1"/>
</dbReference>
<reference evidence="22" key="1">
    <citation type="submission" date="2019-05" db="EMBL/GenBank/DDBJ databases">
        <title>Flavobacterium profundi sp. nov., isolated from a deep-sea seamount.</title>
        <authorList>
            <person name="Zhang D.-C."/>
        </authorList>
    </citation>
    <scope>NUCLEOTIDE SEQUENCE [LARGE SCALE GENOMIC DNA]</scope>
    <source>
        <strain evidence="22">TP390</strain>
    </source>
</reference>
<dbReference type="EC" id="2.7.10.2" evidence="4"/>
<evidence type="ECO:0000256" key="8">
    <source>
        <dbReference type="ARBA" id="ARBA00022692"/>
    </source>
</evidence>
<protein>
    <recommendedName>
        <fullName evidence="4">non-specific protein-tyrosine kinase</fullName>
        <ecNumber evidence="4">2.7.10.2</ecNumber>
    </recommendedName>
</protein>
<evidence type="ECO:0000313" key="22">
    <source>
        <dbReference type="Proteomes" id="UP000431264"/>
    </source>
</evidence>
<evidence type="ECO:0000256" key="14">
    <source>
        <dbReference type="ARBA" id="ARBA00023137"/>
    </source>
</evidence>
<keyword evidence="22" id="KW-1185">Reference proteome</keyword>
<evidence type="ECO:0000259" key="19">
    <source>
        <dbReference type="Pfam" id="PF13614"/>
    </source>
</evidence>
<keyword evidence="8 17" id="KW-0812">Transmembrane</keyword>
<evidence type="ECO:0000313" key="21">
    <source>
        <dbReference type="EMBL" id="MVO07711.1"/>
    </source>
</evidence>
<evidence type="ECO:0000256" key="13">
    <source>
        <dbReference type="ARBA" id="ARBA00023136"/>
    </source>
</evidence>
<dbReference type="Pfam" id="PF13614">
    <property type="entry name" value="AAA_31"/>
    <property type="match status" value="1"/>
</dbReference>
<dbReference type="InterPro" id="IPR005702">
    <property type="entry name" value="Wzc-like_C"/>
</dbReference>
<evidence type="ECO:0000256" key="11">
    <source>
        <dbReference type="ARBA" id="ARBA00022840"/>
    </source>
</evidence>
<dbReference type="GO" id="GO:0004715">
    <property type="term" value="F:non-membrane spanning protein tyrosine kinase activity"/>
    <property type="evidence" value="ECO:0007669"/>
    <property type="project" value="UniProtKB-EC"/>
</dbReference>
<evidence type="ECO:0000256" key="15">
    <source>
        <dbReference type="ARBA" id="ARBA00051245"/>
    </source>
</evidence>
<evidence type="ECO:0000256" key="9">
    <source>
        <dbReference type="ARBA" id="ARBA00022741"/>
    </source>
</evidence>
<dbReference type="InterPro" id="IPR050445">
    <property type="entry name" value="Bact_polysacc_biosynth/exp"/>
</dbReference>
<feature type="domain" description="Polysaccharide chain length determinant N-terminal" evidence="18">
    <location>
        <begin position="25"/>
        <end position="110"/>
    </location>
</feature>
<name>A0A6I4II86_9FLAO</name>
<dbReference type="CDD" id="cd05387">
    <property type="entry name" value="BY-kinase"/>
    <property type="match status" value="1"/>
</dbReference>
<evidence type="ECO:0000256" key="4">
    <source>
        <dbReference type="ARBA" id="ARBA00011903"/>
    </source>
</evidence>
<evidence type="ECO:0000256" key="16">
    <source>
        <dbReference type="SAM" id="Coils"/>
    </source>
</evidence>
<evidence type="ECO:0000256" key="3">
    <source>
        <dbReference type="ARBA" id="ARBA00008883"/>
    </source>
</evidence>
<dbReference type="EMBL" id="WQLW01000001">
    <property type="protein sequence ID" value="MVO07711.1"/>
    <property type="molecule type" value="Genomic_DNA"/>
</dbReference>
<accession>A0A6I4II86</accession>
<dbReference type="Pfam" id="PF02706">
    <property type="entry name" value="Wzz"/>
    <property type="match status" value="1"/>
</dbReference>
<dbReference type="GO" id="GO:0005524">
    <property type="term" value="F:ATP binding"/>
    <property type="evidence" value="ECO:0007669"/>
    <property type="project" value="UniProtKB-KW"/>
</dbReference>
<dbReference type="InterPro" id="IPR027417">
    <property type="entry name" value="P-loop_NTPase"/>
</dbReference>
<keyword evidence="12 17" id="KW-1133">Transmembrane helix</keyword>
<evidence type="ECO:0000259" key="20">
    <source>
        <dbReference type="Pfam" id="PF13807"/>
    </source>
</evidence>
<dbReference type="AlphaFoldDB" id="A0A6I4II86"/>
<evidence type="ECO:0000256" key="7">
    <source>
        <dbReference type="ARBA" id="ARBA00022679"/>
    </source>
</evidence>
<proteinExistence type="inferred from homology"/>
<comment type="similarity">
    <text evidence="2">Belongs to the CpsD/CapB family.</text>
</comment>
<comment type="catalytic activity">
    <reaction evidence="15">
        <text>L-tyrosyl-[protein] + ATP = O-phospho-L-tyrosyl-[protein] + ADP + H(+)</text>
        <dbReference type="Rhea" id="RHEA:10596"/>
        <dbReference type="Rhea" id="RHEA-COMP:10136"/>
        <dbReference type="Rhea" id="RHEA-COMP:20101"/>
        <dbReference type="ChEBI" id="CHEBI:15378"/>
        <dbReference type="ChEBI" id="CHEBI:30616"/>
        <dbReference type="ChEBI" id="CHEBI:46858"/>
        <dbReference type="ChEBI" id="CHEBI:61978"/>
        <dbReference type="ChEBI" id="CHEBI:456216"/>
        <dbReference type="EC" id="2.7.10.2"/>
    </reaction>
</comment>
<feature type="transmembrane region" description="Helical" evidence="17">
    <location>
        <begin position="495"/>
        <end position="515"/>
    </location>
</feature>
<dbReference type="GO" id="GO:0042802">
    <property type="term" value="F:identical protein binding"/>
    <property type="evidence" value="ECO:0007669"/>
    <property type="project" value="UniProtKB-ARBA"/>
</dbReference>
<dbReference type="Proteomes" id="UP000431264">
    <property type="component" value="Unassembled WGS sequence"/>
</dbReference>
<feature type="transmembrane region" description="Helical" evidence="17">
    <location>
        <begin position="29"/>
        <end position="47"/>
    </location>
</feature>
<evidence type="ECO:0000256" key="6">
    <source>
        <dbReference type="ARBA" id="ARBA00022519"/>
    </source>
</evidence>
<evidence type="ECO:0000256" key="17">
    <source>
        <dbReference type="SAM" id="Phobius"/>
    </source>
</evidence>
<keyword evidence="7 21" id="KW-0808">Transferase</keyword>
<comment type="similarity">
    <text evidence="3">Belongs to the etk/wzc family.</text>
</comment>
<keyword evidence="13 17" id="KW-0472">Membrane</keyword>
<feature type="domain" description="AAA" evidence="19">
    <location>
        <begin position="594"/>
        <end position="713"/>
    </location>
</feature>
<dbReference type="Gene3D" id="3.40.50.300">
    <property type="entry name" value="P-loop containing nucleotide triphosphate hydrolases"/>
    <property type="match status" value="1"/>
</dbReference>
<dbReference type="InterPro" id="IPR003856">
    <property type="entry name" value="LPS_length_determ_N"/>
</dbReference>
<evidence type="ECO:0000256" key="12">
    <source>
        <dbReference type="ARBA" id="ARBA00022989"/>
    </source>
</evidence>
<keyword evidence="6" id="KW-0997">Cell inner membrane</keyword>
<dbReference type="RefSeq" id="WP_140996126.1">
    <property type="nucleotide sequence ID" value="NZ_VDCZ01000001.1"/>
</dbReference>
<sequence>MQNLHSTEHQHTQSNFNIKEEVVKYLKHWKWFVLGIFIALLAAFLYLRYTVANYKAVATILVKDDRKGTMASELSAFSDLGLMTNVKSNVDNEIEVIKSRTLIESAVRELELNVAYFSQGRVKWEELYKKSPIKLILSKYSDAYASKGHFYRIEKATTTTFTIYDSNDQKIGTFKYGEKFKIGEEVFIVLVNKPEFVTLNYNIGVQYLPVSQLAESFKNRLTVAALSKNTSVIELSIVDPVPGKAEDFLNTVIANYNKDAIQDKKYISENTSKFIEQRLSIISEELQDVEKDKEVFKKNNGITDVVSEAGLYLENASDFERMQVENATQLRVVETMMNYVNSSDTNELIPVNIIGQDQGASQLISEYNELVLQKNRLLKTAGSKNTLVQNLDAKINALKGSVSSSLSQLKSSLQIKRNDLNRQNAIISGKISQIPTQERNSRDIDRKQNIKESLYLYLLQKREETAISLAVTAPNAKVIDAAKASKSPVSPNRRMIYLAALLLGGLIPFGILYLIDLFDTKIKSRYDLEKNTTIPFLGEIPKLESGQLIIDSTSRTSTAEAIRIIRTNLEFLLTNVNEDEAKVVFLTSTYPKEGKTFISVNLASTIALSEKKVLLVGLDIRNPKLDEYLKLESRGVTNYLSSKDEKPIQNYITSVEGFKNLNVLPAGIIPPNPAELLMSKKIGELFATLKKEYDYIIVDTAPVSLVTDTLLIAKYADAFIYVTRANFLDKRMLELPERLYNEKKLPNMSILINDTEINTGYGYGYGYGYGQTEEKKPWYSFLPFLKK</sequence>
<dbReference type="InterPro" id="IPR025669">
    <property type="entry name" value="AAA_dom"/>
</dbReference>
<dbReference type="SUPFAM" id="SSF52540">
    <property type="entry name" value="P-loop containing nucleoside triphosphate hydrolases"/>
    <property type="match status" value="1"/>
</dbReference>
<feature type="coiled-coil region" evidence="16">
    <location>
        <begin position="272"/>
        <end position="299"/>
    </location>
</feature>
<dbReference type="Pfam" id="PF13807">
    <property type="entry name" value="GNVR"/>
    <property type="match status" value="1"/>
</dbReference>
<keyword evidence="10 21" id="KW-0418">Kinase</keyword>
<gene>
    <name evidence="21" type="ORF">GOQ30_00870</name>
</gene>
<dbReference type="OrthoDB" id="9794577at2"/>
<dbReference type="InterPro" id="IPR032807">
    <property type="entry name" value="GNVR"/>
</dbReference>
<comment type="subcellular location">
    <subcellularLocation>
        <location evidence="1">Cell inner membrane</location>
        <topology evidence="1">Multi-pass membrane protein</topology>
    </subcellularLocation>
</comment>
<keyword evidence="14" id="KW-0829">Tyrosine-protein kinase</keyword>
<evidence type="ECO:0000256" key="1">
    <source>
        <dbReference type="ARBA" id="ARBA00004429"/>
    </source>
</evidence>
<keyword evidence="16" id="KW-0175">Coiled coil</keyword>
<evidence type="ECO:0000256" key="5">
    <source>
        <dbReference type="ARBA" id="ARBA00022475"/>
    </source>
</evidence>
<evidence type="ECO:0000256" key="10">
    <source>
        <dbReference type="ARBA" id="ARBA00022777"/>
    </source>
</evidence>
<keyword evidence="9" id="KW-0547">Nucleotide-binding</keyword>
<keyword evidence="11" id="KW-0067">ATP-binding</keyword>
<evidence type="ECO:0000256" key="2">
    <source>
        <dbReference type="ARBA" id="ARBA00007316"/>
    </source>
</evidence>
<dbReference type="PANTHER" id="PTHR32309:SF13">
    <property type="entry name" value="FERRIC ENTEROBACTIN TRANSPORT PROTEIN FEPE"/>
    <property type="match status" value="1"/>
</dbReference>
<dbReference type="PANTHER" id="PTHR32309">
    <property type="entry name" value="TYROSINE-PROTEIN KINASE"/>
    <property type="match status" value="1"/>
</dbReference>
<organism evidence="21 22">
    <name type="scientific">Flavobacterium profundi</name>
    <dbReference type="NCBI Taxonomy" id="1774945"/>
    <lineage>
        <taxon>Bacteria</taxon>
        <taxon>Pseudomonadati</taxon>
        <taxon>Bacteroidota</taxon>
        <taxon>Flavobacteriia</taxon>
        <taxon>Flavobacteriales</taxon>
        <taxon>Flavobacteriaceae</taxon>
        <taxon>Flavobacterium</taxon>
    </lineage>
</organism>
<dbReference type="FunFam" id="3.40.50.300:FF:000527">
    <property type="entry name" value="Tyrosine-protein kinase etk"/>
    <property type="match status" value="1"/>
</dbReference>
<comment type="caution">
    <text evidence="21">The sequence shown here is derived from an EMBL/GenBank/DDBJ whole genome shotgun (WGS) entry which is preliminary data.</text>
</comment>
<dbReference type="GO" id="GO:0005886">
    <property type="term" value="C:plasma membrane"/>
    <property type="evidence" value="ECO:0007669"/>
    <property type="project" value="UniProtKB-SubCell"/>
</dbReference>